<keyword evidence="1" id="KW-0238">DNA-binding</keyword>
<evidence type="ECO:0000313" key="1">
    <source>
        <dbReference type="EMBL" id="SER16998.1"/>
    </source>
</evidence>
<reference evidence="2" key="1">
    <citation type="submission" date="2016-10" db="EMBL/GenBank/DDBJ databases">
        <authorList>
            <person name="Varghese N."/>
            <person name="Submissions S."/>
        </authorList>
    </citation>
    <scope>NUCLEOTIDE SEQUENCE [LARGE SCALE GENOMIC DNA]</scope>
    <source>
        <strain evidence="2">8N4</strain>
    </source>
</reference>
<dbReference type="EMBL" id="FOGC01000013">
    <property type="protein sequence ID" value="SER16998.1"/>
    <property type="molecule type" value="Genomic_DNA"/>
</dbReference>
<dbReference type="STRING" id="988801.SAMN05216522_11318"/>
<dbReference type="AlphaFoldDB" id="A0A1H9LZZ9"/>
<name>A0A1H9LZZ9_9GAMM</name>
<evidence type="ECO:0000313" key="2">
    <source>
        <dbReference type="Proteomes" id="UP000242515"/>
    </source>
</evidence>
<dbReference type="Proteomes" id="UP000242515">
    <property type="component" value="Unassembled WGS sequence"/>
</dbReference>
<accession>A0A1H9LZZ9</accession>
<protein>
    <submittedName>
        <fullName evidence="1">Predicted DNA-binding transcriptional regulator AlpA</fullName>
    </submittedName>
</protein>
<keyword evidence="2" id="KW-1185">Reference proteome</keyword>
<sequence>MQIEQLVTEKEVMSLLHIRSRYTIWKYRKERNFPQPVRTHPSQFRPSDIQAWIDNGGVNQKAS</sequence>
<organism evidence="1 2">
    <name type="scientific">Rosenbergiella nectarea</name>
    <dbReference type="NCBI Taxonomy" id="988801"/>
    <lineage>
        <taxon>Bacteria</taxon>
        <taxon>Pseudomonadati</taxon>
        <taxon>Pseudomonadota</taxon>
        <taxon>Gammaproteobacteria</taxon>
        <taxon>Enterobacterales</taxon>
        <taxon>Erwiniaceae</taxon>
        <taxon>Rosenbergiella</taxon>
    </lineage>
</organism>
<proteinExistence type="predicted"/>
<dbReference type="OrthoDB" id="6465493at2"/>
<dbReference type="RefSeq" id="WP_092677827.1">
    <property type="nucleotide sequence ID" value="NZ_FOGC01000013.1"/>
</dbReference>
<gene>
    <name evidence="1" type="ORF">SAMN05216522_11318</name>
</gene>
<dbReference type="GO" id="GO:0003677">
    <property type="term" value="F:DNA binding"/>
    <property type="evidence" value="ECO:0007669"/>
    <property type="project" value="UniProtKB-KW"/>
</dbReference>